<organism evidence="1 2">
    <name type="scientific">Dubosiella newyorkensis</name>
    <dbReference type="NCBI Taxonomy" id="1862672"/>
    <lineage>
        <taxon>Bacteria</taxon>
        <taxon>Bacillati</taxon>
        <taxon>Bacillota</taxon>
        <taxon>Erysipelotrichia</taxon>
        <taxon>Erysipelotrichales</taxon>
        <taxon>Erysipelotrichaceae</taxon>
        <taxon>Dubosiella</taxon>
    </lineage>
</organism>
<dbReference type="AlphaFoldDB" id="A0A1U7NLZ8"/>
<protein>
    <recommendedName>
        <fullName evidence="3">Tetratricopeptide repeat protein</fullName>
    </recommendedName>
</protein>
<evidence type="ECO:0000313" key="1">
    <source>
        <dbReference type="EMBL" id="OLU46163.1"/>
    </source>
</evidence>
<sequence length="110" mass="12972">MNVEQTTMNLRQASQEIREYIENRKYELGRQKILDLMMEYPDSPQPHNFMGLLLMKIGNRQTAIKHFRAAVGLDSTYTPAKENLFLFSEVEYRGSGVYEETPKKRRLLAW</sequence>
<comment type="caution">
    <text evidence="1">The sequence shown here is derived from an EMBL/GenBank/DDBJ whole genome shotgun (WGS) entry which is preliminary data.</text>
</comment>
<dbReference type="STRING" id="1862672.BO225_06700"/>
<dbReference type="GeneID" id="78275632"/>
<dbReference type="InterPro" id="IPR011990">
    <property type="entry name" value="TPR-like_helical_dom_sf"/>
</dbReference>
<reference evidence="1 2" key="1">
    <citation type="submission" date="2016-11" db="EMBL/GenBank/DDBJ databases">
        <title>Description of two novel members of the family Erysipelotrichaceae: Ileibacterium lipovorans gen. nov., sp. nov. and Dubosiella newyorkensis, gen. nov., sp. nov.</title>
        <authorList>
            <person name="Cox L.M."/>
            <person name="Sohn J."/>
            <person name="Tyrrell K.L."/>
            <person name="Citron D.M."/>
            <person name="Lawson P.A."/>
            <person name="Patel N.B."/>
            <person name="Iizumi T."/>
            <person name="Perez-Perez G.I."/>
            <person name="Goldstein E.J."/>
            <person name="Blaser M.J."/>
        </authorList>
    </citation>
    <scope>NUCLEOTIDE SEQUENCE [LARGE SCALE GENOMIC DNA]</scope>
    <source>
        <strain evidence="1 2">NYU-BL-A4</strain>
    </source>
</reference>
<proteinExistence type="predicted"/>
<dbReference type="Proteomes" id="UP000186705">
    <property type="component" value="Unassembled WGS sequence"/>
</dbReference>
<name>A0A1U7NLZ8_9FIRM</name>
<dbReference type="RefSeq" id="WP_076341500.1">
    <property type="nucleotide sequence ID" value="NZ_CAOQIG010000030.1"/>
</dbReference>
<evidence type="ECO:0008006" key="3">
    <source>
        <dbReference type="Google" id="ProtNLM"/>
    </source>
</evidence>
<dbReference type="Gene3D" id="1.25.40.10">
    <property type="entry name" value="Tetratricopeptide repeat domain"/>
    <property type="match status" value="1"/>
</dbReference>
<dbReference type="SUPFAM" id="SSF48452">
    <property type="entry name" value="TPR-like"/>
    <property type="match status" value="1"/>
</dbReference>
<gene>
    <name evidence="1" type="ORF">BO225_06700</name>
</gene>
<keyword evidence="2" id="KW-1185">Reference proteome</keyword>
<accession>A0A1U7NLZ8</accession>
<evidence type="ECO:0000313" key="2">
    <source>
        <dbReference type="Proteomes" id="UP000186705"/>
    </source>
</evidence>
<dbReference type="EMBL" id="MPKA01000067">
    <property type="protein sequence ID" value="OLU46163.1"/>
    <property type="molecule type" value="Genomic_DNA"/>
</dbReference>
<dbReference type="OrthoDB" id="1690769at2"/>